<dbReference type="PROSITE" id="PS51257">
    <property type="entry name" value="PROKAR_LIPOPROTEIN"/>
    <property type="match status" value="1"/>
</dbReference>
<sequence>MQDFSLKRRHLLAAGGAAALSAPLLTACASGDGGGKDKIGVSMPTQTSERWIADGDNVKAQLEEAGYDVILNFAADKVDRQINQIETMVSQGVVALVIAAKDGSTLGGVLGQAKEDDIPVIAYDRLITETEDVDYYVTFDNYNVGVLQGQYIVDALGLDDTDEAFNIELFAGSLDDNNAFFFWDGAIDTLKPYIDDGKLVVRSGQTEIEQAATESWLAENAQDRMDNILSTHYSSEKVDAVLAPFDGISRGIIASLESNGYTGEDLPVITGQDAELESVKAIIDGRQTQTVFKDTRELAKVAVSMVEDLLAGEDPEVNDTETYDNGKKVVESYLLEPVNVDASNWEELLVGSDYYTEDDFK</sequence>
<dbReference type="InterPro" id="IPR006311">
    <property type="entry name" value="TAT_signal"/>
</dbReference>
<keyword evidence="5" id="KW-1185">Reference proteome</keyword>
<proteinExistence type="predicted"/>
<dbReference type="PANTHER" id="PTHR30036">
    <property type="entry name" value="D-XYLOSE-BINDING PERIPLASMIC PROTEIN"/>
    <property type="match status" value="1"/>
</dbReference>
<dbReference type="Proteomes" id="UP001595823">
    <property type="component" value="Unassembled WGS sequence"/>
</dbReference>
<dbReference type="InterPro" id="IPR050555">
    <property type="entry name" value="Bact_Solute-Bind_Prot2"/>
</dbReference>
<dbReference type="InterPro" id="IPR049784">
    <property type="entry name" value="ChvE-like"/>
</dbReference>
<evidence type="ECO:0000313" key="4">
    <source>
        <dbReference type="EMBL" id="MFC4335524.1"/>
    </source>
</evidence>
<evidence type="ECO:0000259" key="3">
    <source>
        <dbReference type="Pfam" id="PF13407"/>
    </source>
</evidence>
<dbReference type="PANTHER" id="PTHR30036:SF1">
    <property type="entry name" value="D-XYLOSE-BINDING PERIPLASMIC PROTEIN"/>
    <property type="match status" value="1"/>
</dbReference>
<keyword evidence="2" id="KW-0732">Signal</keyword>
<evidence type="ECO:0000256" key="1">
    <source>
        <dbReference type="ARBA" id="ARBA00004196"/>
    </source>
</evidence>
<feature type="domain" description="Periplasmic binding protein" evidence="3">
    <location>
        <begin position="39"/>
        <end position="313"/>
    </location>
</feature>
<dbReference type="PROSITE" id="PS51318">
    <property type="entry name" value="TAT"/>
    <property type="match status" value="1"/>
</dbReference>
<protein>
    <submittedName>
        <fullName evidence="4">Multiple monosaccharide ABC transporter substrate-binding protein</fullName>
    </submittedName>
</protein>
<dbReference type="RefSeq" id="WP_380620455.1">
    <property type="nucleotide sequence ID" value="NZ_JBHSDK010000013.1"/>
</dbReference>
<dbReference type="InterPro" id="IPR028082">
    <property type="entry name" value="Peripla_BP_I"/>
</dbReference>
<dbReference type="CDD" id="cd19994">
    <property type="entry name" value="PBP1_ChvE"/>
    <property type="match status" value="1"/>
</dbReference>
<dbReference type="SUPFAM" id="SSF53822">
    <property type="entry name" value="Periplasmic binding protein-like I"/>
    <property type="match status" value="1"/>
</dbReference>
<organism evidence="4 5">
    <name type="scientific">Salininema proteolyticum</name>
    <dbReference type="NCBI Taxonomy" id="1607685"/>
    <lineage>
        <taxon>Bacteria</taxon>
        <taxon>Bacillati</taxon>
        <taxon>Actinomycetota</taxon>
        <taxon>Actinomycetes</taxon>
        <taxon>Glycomycetales</taxon>
        <taxon>Glycomycetaceae</taxon>
        <taxon>Salininema</taxon>
    </lineage>
</organism>
<dbReference type="NCBIfam" id="NF040907">
    <property type="entry name" value="ChvE"/>
    <property type="match status" value="1"/>
</dbReference>
<dbReference type="Gene3D" id="3.40.50.2300">
    <property type="match status" value="2"/>
</dbReference>
<comment type="subcellular location">
    <subcellularLocation>
        <location evidence="1">Cell envelope</location>
    </subcellularLocation>
</comment>
<dbReference type="InterPro" id="IPR025997">
    <property type="entry name" value="SBP_2_dom"/>
</dbReference>
<evidence type="ECO:0000313" key="5">
    <source>
        <dbReference type="Proteomes" id="UP001595823"/>
    </source>
</evidence>
<gene>
    <name evidence="4" type="primary">chvE</name>
    <name evidence="4" type="ORF">ACFPET_09965</name>
</gene>
<evidence type="ECO:0000256" key="2">
    <source>
        <dbReference type="ARBA" id="ARBA00022729"/>
    </source>
</evidence>
<dbReference type="EMBL" id="JBHSDK010000013">
    <property type="protein sequence ID" value="MFC4335524.1"/>
    <property type="molecule type" value="Genomic_DNA"/>
</dbReference>
<dbReference type="Pfam" id="PF13407">
    <property type="entry name" value="Peripla_BP_4"/>
    <property type="match status" value="1"/>
</dbReference>
<comment type="caution">
    <text evidence="4">The sequence shown here is derived from an EMBL/GenBank/DDBJ whole genome shotgun (WGS) entry which is preliminary data.</text>
</comment>
<reference evidence="5" key="1">
    <citation type="journal article" date="2019" name="Int. J. Syst. Evol. Microbiol.">
        <title>The Global Catalogue of Microorganisms (GCM) 10K type strain sequencing project: providing services to taxonomists for standard genome sequencing and annotation.</title>
        <authorList>
            <consortium name="The Broad Institute Genomics Platform"/>
            <consortium name="The Broad Institute Genome Sequencing Center for Infectious Disease"/>
            <person name="Wu L."/>
            <person name="Ma J."/>
        </authorList>
    </citation>
    <scope>NUCLEOTIDE SEQUENCE [LARGE SCALE GENOMIC DNA]</scope>
    <source>
        <strain evidence="5">IBRC-M 10908</strain>
    </source>
</reference>
<name>A0ABV8TYI0_9ACTN</name>
<accession>A0ABV8TYI0</accession>